<sequence length="126" mass="13895">MSEHEPPNRPYPDTTRRSETGSPPLYSDVAMESSLDTRVEEAGPLLFTPAQAADLLQVKESWLRRRAGQRRVPSTALGKHLRFSRADLERIAADAARPATGPGTPTRPTRSRPGGRRGTRTQGEHI</sequence>
<protein>
    <submittedName>
        <fullName evidence="3">DNA binding domain-containing protein, excisionase family</fullName>
    </submittedName>
</protein>
<evidence type="ECO:0000256" key="1">
    <source>
        <dbReference type="SAM" id="MobiDB-lite"/>
    </source>
</evidence>
<evidence type="ECO:0000313" key="3">
    <source>
        <dbReference type="EMBL" id="SER90874.1"/>
    </source>
</evidence>
<feature type="region of interest" description="Disordered" evidence="1">
    <location>
        <begin position="93"/>
        <end position="126"/>
    </location>
</feature>
<proteinExistence type="predicted"/>
<gene>
    <name evidence="3" type="ORF">SAMN04487818_10619</name>
</gene>
<dbReference type="EMBL" id="FOGI01000006">
    <property type="protein sequence ID" value="SER90874.1"/>
    <property type="molecule type" value="Genomic_DNA"/>
</dbReference>
<name>A0A1H9T1J5_9PSEU</name>
<organism evidence="3 4">
    <name type="scientific">Actinokineospora terrae</name>
    <dbReference type="NCBI Taxonomy" id="155974"/>
    <lineage>
        <taxon>Bacteria</taxon>
        <taxon>Bacillati</taxon>
        <taxon>Actinomycetota</taxon>
        <taxon>Actinomycetes</taxon>
        <taxon>Pseudonocardiales</taxon>
        <taxon>Pseudonocardiaceae</taxon>
        <taxon>Actinokineospora</taxon>
    </lineage>
</organism>
<keyword evidence="4" id="KW-1185">Reference proteome</keyword>
<evidence type="ECO:0000313" key="4">
    <source>
        <dbReference type="Proteomes" id="UP000199051"/>
    </source>
</evidence>
<feature type="region of interest" description="Disordered" evidence="1">
    <location>
        <begin position="1"/>
        <end position="28"/>
    </location>
</feature>
<dbReference type="Proteomes" id="UP000199051">
    <property type="component" value="Unassembled WGS sequence"/>
</dbReference>
<dbReference type="Pfam" id="PF12728">
    <property type="entry name" value="HTH_17"/>
    <property type="match status" value="1"/>
</dbReference>
<dbReference type="InterPro" id="IPR041657">
    <property type="entry name" value="HTH_17"/>
</dbReference>
<feature type="domain" description="Helix-turn-helix" evidence="2">
    <location>
        <begin position="46"/>
        <end position="90"/>
    </location>
</feature>
<dbReference type="AlphaFoldDB" id="A0A1H9T1J5"/>
<accession>A0A1H9T1J5</accession>
<feature type="compositionally biased region" description="Basic residues" evidence="1">
    <location>
        <begin position="109"/>
        <end position="119"/>
    </location>
</feature>
<evidence type="ECO:0000259" key="2">
    <source>
        <dbReference type="Pfam" id="PF12728"/>
    </source>
</evidence>
<feature type="compositionally biased region" description="Low complexity" evidence="1">
    <location>
        <begin position="93"/>
        <end position="108"/>
    </location>
</feature>
<reference evidence="4" key="1">
    <citation type="submission" date="2016-10" db="EMBL/GenBank/DDBJ databases">
        <authorList>
            <person name="Varghese N."/>
            <person name="Submissions S."/>
        </authorList>
    </citation>
    <scope>NUCLEOTIDE SEQUENCE [LARGE SCALE GENOMIC DNA]</scope>
    <source>
        <strain evidence="4">DSM 44260</strain>
    </source>
</reference>